<dbReference type="Proteomes" id="UP000626109">
    <property type="component" value="Unassembled WGS sequence"/>
</dbReference>
<organism evidence="2 3">
    <name type="scientific">Polarella glacialis</name>
    <name type="common">Dinoflagellate</name>
    <dbReference type="NCBI Taxonomy" id="89957"/>
    <lineage>
        <taxon>Eukaryota</taxon>
        <taxon>Sar</taxon>
        <taxon>Alveolata</taxon>
        <taxon>Dinophyceae</taxon>
        <taxon>Suessiales</taxon>
        <taxon>Suessiaceae</taxon>
        <taxon>Polarella</taxon>
    </lineage>
</organism>
<feature type="compositionally biased region" description="Polar residues" evidence="1">
    <location>
        <begin position="8"/>
        <end position="27"/>
    </location>
</feature>
<evidence type="ECO:0000313" key="2">
    <source>
        <dbReference type="EMBL" id="CAE8648649.1"/>
    </source>
</evidence>
<dbReference type="InterPro" id="IPR010736">
    <property type="entry name" value="SHIPPO-rpt"/>
</dbReference>
<feature type="compositionally biased region" description="Polar residues" evidence="1">
    <location>
        <begin position="149"/>
        <end position="158"/>
    </location>
</feature>
<feature type="non-terminal residue" evidence="2">
    <location>
        <position position="1"/>
    </location>
</feature>
<protein>
    <submittedName>
        <fullName evidence="2">Uncharacterized protein</fullName>
    </submittedName>
</protein>
<dbReference type="AlphaFoldDB" id="A0A813ID58"/>
<feature type="region of interest" description="Disordered" evidence="1">
    <location>
        <begin position="130"/>
        <end position="158"/>
    </location>
</feature>
<dbReference type="InterPro" id="IPR051291">
    <property type="entry name" value="CIMAP"/>
</dbReference>
<reference evidence="2" key="1">
    <citation type="submission" date="2021-02" db="EMBL/GenBank/DDBJ databases">
        <authorList>
            <person name="Dougan E. K."/>
            <person name="Rhodes N."/>
            <person name="Thang M."/>
            <person name="Chan C."/>
        </authorList>
    </citation>
    <scope>NUCLEOTIDE SEQUENCE</scope>
</reference>
<accession>A0A813ID58</accession>
<proteinExistence type="predicted"/>
<name>A0A813ID58_POLGL</name>
<evidence type="ECO:0000256" key="1">
    <source>
        <dbReference type="SAM" id="MobiDB-lite"/>
    </source>
</evidence>
<feature type="region of interest" description="Disordered" evidence="1">
    <location>
        <begin position="1"/>
        <end position="49"/>
    </location>
</feature>
<sequence>KAPGPGSYTPSDPYQNTQANSFGSANRMQERKVEQSPEPGSYSLPGTMEHRSVVMAGKYEGKLGTEIRPGPGAYTANFSQVYRGQTNITMDSKASRLEELRESGNPGPGQYPMLKELGGNIITKGSASFSMYGRRKPPRSDEGPGPSYVNYSQFGKTS</sequence>
<dbReference type="PANTHER" id="PTHR21580">
    <property type="entry name" value="SHIPPO-1-RELATED"/>
    <property type="match status" value="1"/>
</dbReference>
<dbReference type="Pfam" id="PF07004">
    <property type="entry name" value="SHIPPO-rpt"/>
    <property type="match status" value="3"/>
</dbReference>
<dbReference type="EMBL" id="CAJNNW010006817">
    <property type="protein sequence ID" value="CAE8648649.1"/>
    <property type="molecule type" value="Genomic_DNA"/>
</dbReference>
<evidence type="ECO:0000313" key="3">
    <source>
        <dbReference type="Proteomes" id="UP000626109"/>
    </source>
</evidence>
<dbReference type="PANTHER" id="PTHR21580:SF28">
    <property type="entry name" value="BOREALIN N-TERMINAL DOMAIN-CONTAINING PROTEIN-RELATED"/>
    <property type="match status" value="1"/>
</dbReference>
<gene>
    <name evidence="2" type="ORF">PGLA2088_LOCUS6741</name>
</gene>
<comment type="caution">
    <text evidence="2">The sequence shown here is derived from an EMBL/GenBank/DDBJ whole genome shotgun (WGS) entry which is preliminary data.</text>
</comment>